<dbReference type="EMBL" id="LKHV02000001">
    <property type="protein sequence ID" value="MCS5708693.1"/>
    <property type="molecule type" value="Genomic_DNA"/>
</dbReference>
<dbReference type="GO" id="GO:0020037">
    <property type="term" value="F:heme binding"/>
    <property type="evidence" value="ECO:0007669"/>
    <property type="project" value="InterPro"/>
</dbReference>
<keyword evidence="1" id="KW-0813">Transport</keyword>
<evidence type="ECO:0000313" key="5">
    <source>
        <dbReference type="EMBL" id="KRG18261.1"/>
    </source>
</evidence>
<proteinExistence type="predicted"/>
<dbReference type="Proteomes" id="UP000051494">
    <property type="component" value="Unassembled WGS sequence"/>
</dbReference>
<dbReference type="OrthoDB" id="25954at2"/>
<dbReference type="CDD" id="cd08916">
    <property type="entry name" value="TrHb3_P"/>
    <property type="match status" value="1"/>
</dbReference>
<name>A0A0Q9YCI8_9GAMM</name>
<dbReference type="GO" id="GO:0019825">
    <property type="term" value="F:oxygen binding"/>
    <property type="evidence" value="ECO:0007669"/>
    <property type="project" value="InterPro"/>
</dbReference>
<evidence type="ECO:0000256" key="3">
    <source>
        <dbReference type="ARBA" id="ARBA00022723"/>
    </source>
</evidence>
<reference evidence="6" key="2">
    <citation type="journal article" date="2016" name="Genome Announc.">
        <title>Draft Genome Sequences of Two Novel Amoeba-Resistant Intranuclear Bacteria, 'Candidatus Berkiella cookevillensis' and 'Candidatus Berkiella aquae'.</title>
        <authorList>
            <person name="Mehari Y.T."/>
            <person name="Arivett B.A."/>
            <person name="Farone A.L."/>
            <person name="Gunderson J.H."/>
            <person name="Farone M.B."/>
        </authorList>
    </citation>
    <scope>NUCLEOTIDE SEQUENCE</scope>
    <source>
        <strain evidence="6">CC99</strain>
    </source>
</reference>
<gene>
    <name evidence="5" type="primary">ctb</name>
    <name evidence="6" type="ORF">CC99x_007200</name>
    <name evidence="5" type="ORF">CC99x_01703</name>
</gene>
<evidence type="ECO:0000313" key="6">
    <source>
        <dbReference type="EMBL" id="MCS5708693.1"/>
    </source>
</evidence>
<reference evidence="6" key="3">
    <citation type="submission" date="2021-06" db="EMBL/GenBank/DDBJ databases">
        <title>Genomic Description and Analysis of Intracellular Bacteria, Candidatus Berkiella cookevillensis and Candidatus Berkiella aquae.</title>
        <authorList>
            <person name="Kidane D.T."/>
            <person name="Mehari Y.T."/>
            <person name="Rice F.C."/>
            <person name="Arivett B.A."/>
            <person name="Farone A.L."/>
            <person name="Berk S.G."/>
            <person name="Farone M.B."/>
        </authorList>
    </citation>
    <scope>NUCLEOTIDE SEQUENCE</scope>
    <source>
        <strain evidence="6">CC99</strain>
    </source>
</reference>
<dbReference type="InterPro" id="IPR009050">
    <property type="entry name" value="Globin-like_sf"/>
</dbReference>
<dbReference type="Gene3D" id="1.10.490.10">
    <property type="entry name" value="Globins"/>
    <property type="match status" value="1"/>
</dbReference>
<evidence type="ECO:0000256" key="4">
    <source>
        <dbReference type="ARBA" id="ARBA00023004"/>
    </source>
</evidence>
<dbReference type="SUPFAM" id="SSF46458">
    <property type="entry name" value="Globin-like"/>
    <property type="match status" value="1"/>
</dbReference>
<evidence type="ECO:0000256" key="1">
    <source>
        <dbReference type="ARBA" id="ARBA00022448"/>
    </source>
</evidence>
<protein>
    <submittedName>
        <fullName evidence="5">Group 3 truncated hemoglobin ctb</fullName>
    </submittedName>
    <submittedName>
        <fullName evidence="6">Group III truncated hemoglobin</fullName>
    </submittedName>
</protein>
<accession>A0A0Q9YCI8</accession>
<keyword evidence="4" id="KW-0408">Iron</keyword>
<keyword evidence="2" id="KW-0349">Heme</keyword>
<organism evidence="5">
    <name type="scientific">Candidatus Berkiella cookevillensis</name>
    <dbReference type="NCBI Taxonomy" id="437022"/>
    <lineage>
        <taxon>Bacteria</taxon>
        <taxon>Pseudomonadati</taxon>
        <taxon>Pseudomonadota</taxon>
        <taxon>Gammaproteobacteria</taxon>
        <taxon>Candidatus Berkiellales</taxon>
        <taxon>Candidatus Berkiellaceae</taxon>
        <taxon>Candidatus Berkiella</taxon>
    </lineage>
</organism>
<evidence type="ECO:0000256" key="2">
    <source>
        <dbReference type="ARBA" id="ARBA00022617"/>
    </source>
</evidence>
<keyword evidence="3" id="KW-0479">Metal-binding</keyword>
<comment type="caution">
    <text evidence="5">The sequence shown here is derived from an EMBL/GenBank/DDBJ whole genome shotgun (WGS) entry which is preliminary data.</text>
</comment>
<keyword evidence="7" id="KW-1185">Reference proteome</keyword>
<dbReference type="AlphaFoldDB" id="A0A0Q9YCI8"/>
<dbReference type="InterPro" id="IPR001486">
    <property type="entry name" value="Hemoglobin_trunc"/>
</dbReference>
<sequence>MKENIITEKNIRKLVDDFYSKVRADKALGSIFIKAIGNDLNEWEPHLQKLCDFWSSIMLGSKRYHGSPFQKHLMLPAFDKALFERWLMLFEETTQEIYTEEIVNQYKEKSTRIAKSLQLGLYQIPRDAI</sequence>
<dbReference type="Pfam" id="PF01152">
    <property type="entry name" value="Bac_globin"/>
    <property type="match status" value="1"/>
</dbReference>
<dbReference type="InterPro" id="IPR012292">
    <property type="entry name" value="Globin/Proto"/>
</dbReference>
<dbReference type="STRING" id="437022.CC99x_01703"/>
<evidence type="ECO:0000313" key="7">
    <source>
        <dbReference type="Proteomes" id="UP000051494"/>
    </source>
</evidence>
<dbReference type="GO" id="GO:0046872">
    <property type="term" value="F:metal ion binding"/>
    <property type="evidence" value="ECO:0007669"/>
    <property type="project" value="UniProtKB-KW"/>
</dbReference>
<dbReference type="EMBL" id="LKHV01000008">
    <property type="protein sequence ID" value="KRG18261.1"/>
    <property type="molecule type" value="Genomic_DNA"/>
</dbReference>
<reference evidence="5" key="1">
    <citation type="submission" date="2015-09" db="EMBL/GenBank/DDBJ databases">
        <title>Draft Genome Sequences of Two Novel Amoeba-resistant Intranuclear Bacteria, Candidatus Berkiella cookevillensis and Candidatus Berkiella aquae.</title>
        <authorList>
            <person name="Mehari Y.T."/>
            <person name="Arivett B.A."/>
            <person name="Farone A.L."/>
            <person name="Gunderson J.H."/>
            <person name="Farone M.B."/>
        </authorList>
    </citation>
    <scope>NUCLEOTIDE SEQUENCE [LARGE SCALE GENOMIC DNA]</scope>
    <source>
        <strain evidence="5">CC99</strain>
    </source>
</reference>
<dbReference type="RefSeq" id="WP_057624787.1">
    <property type="nucleotide sequence ID" value="NZ_LKHV02000001.1"/>
</dbReference>